<dbReference type="Proteomes" id="UP000215509">
    <property type="component" value="Unassembled WGS sequence"/>
</dbReference>
<organism evidence="1 2">
    <name type="scientific">Paenibacillus rigui</name>
    <dbReference type="NCBI Taxonomy" id="554312"/>
    <lineage>
        <taxon>Bacteria</taxon>
        <taxon>Bacillati</taxon>
        <taxon>Bacillota</taxon>
        <taxon>Bacilli</taxon>
        <taxon>Bacillales</taxon>
        <taxon>Paenibacillaceae</taxon>
        <taxon>Paenibacillus</taxon>
    </lineage>
</organism>
<reference evidence="1 2" key="1">
    <citation type="submission" date="2017-07" db="EMBL/GenBank/DDBJ databases">
        <title>Genome sequencing and assembly of Paenibacillus rigui.</title>
        <authorList>
            <person name="Mayilraj S."/>
        </authorList>
    </citation>
    <scope>NUCLEOTIDE SEQUENCE [LARGE SCALE GENOMIC DNA]</scope>
    <source>
        <strain evidence="1 2">JCM 16352</strain>
    </source>
</reference>
<name>A0A229UY38_9BACL</name>
<gene>
    <name evidence="1" type="ORF">CF651_00415</name>
</gene>
<sequence>MFIRFHGKAISPFTNQPYGIFAVIYFLKRDGKLSSLDLQLYETTVNWFEEHLPNPPYYDDLNNSIRAVTWFKDNESTRHMINNLQPFFDLAEKYSVEIIKSVANKPPGTIVYEDALQIGVTAFAYPAQS</sequence>
<evidence type="ECO:0000313" key="1">
    <source>
        <dbReference type="EMBL" id="OXM88364.1"/>
    </source>
</evidence>
<evidence type="ECO:0000313" key="2">
    <source>
        <dbReference type="Proteomes" id="UP000215509"/>
    </source>
</evidence>
<keyword evidence="2" id="KW-1185">Reference proteome</keyword>
<dbReference type="AlphaFoldDB" id="A0A229UY38"/>
<dbReference type="EMBL" id="NMQW01000001">
    <property type="protein sequence ID" value="OXM88364.1"/>
    <property type="molecule type" value="Genomic_DNA"/>
</dbReference>
<dbReference type="RefSeq" id="WP_094012864.1">
    <property type="nucleotide sequence ID" value="NZ_NMQW01000001.1"/>
</dbReference>
<proteinExistence type="predicted"/>
<protein>
    <submittedName>
        <fullName evidence="1">Uncharacterized protein</fullName>
    </submittedName>
</protein>
<dbReference type="OrthoDB" id="360327at2"/>
<accession>A0A229UY38</accession>
<comment type="caution">
    <text evidence="1">The sequence shown here is derived from an EMBL/GenBank/DDBJ whole genome shotgun (WGS) entry which is preliminary data.</text>
</comment>